<evidence type="ECO:0000313" key="5">
    <source>
        <dbReference type="EMBL" id="RUS52986.1"/>
    </source>
</evidence>
<evidence type="ECO:0000259" key="4">
    <source>
        <dbReference type="Pfam" id="PF02872"/>
    </source>
</evidence>
<feature type="signal peptide" evidence="2">
    <location>
        <begin position="1"/>
        <end position="23"/>
    </location>
</feature>
<evidence type="ECO:0000313" key="6">
    <source>
        <dbReference type="Proteomes" id="UP000288623"/>
    </source>
</evidence>
<reference evidence="5 6" key="1">
    <citation type="submission" date="2014-11" db="EMBL/GenBank/DDBJ databases">
        <title>Genome sequence and analysis of novel Kurthia sp.</title>
        <authorList>
            <person name="Lawson J.N."/>
            <person name="Gonzalez J.E."/>
            <person name="Rinauldi L."/>
            <person name="Xuan Z."/>
            <person name="Firman A."/>
            <person name="Shaddox L."/>
            <person name="Trudeau A."/>
            <person name="Shah S."/>
            <person name="Reiman D."/>
        </authorList>
    </citation>
    <scope>NUCLEOTIDE SEQUENCE [LARGE SCALE GENOMIC DNA]</scope>
    <source>
        <strain evidence="5 6">3B1D</strain>
    </source>
</reference>
<dbReference type="SUPFAM" id="SSF55816">
    <property type="entry name" value="5'-nucleotidase (syn. UDP-sugar hydrolase), C-terminal domain"/>
    <property type="match status" value="1"/>
</dbReference>
<feature type="domain" description="Calcineurin-like phosphoesterase" evidence="3">
    <location>
        <begin position="167"/>
        <end position="386"/>
    </location>
</feature>
<comment type="similarity">
    <text evidence="2">Belongs to the 5'-nucleotidase family.</text>
</comment>
<evidence type="ECO:0000256" key="2">
    <source>
        <dbReference type="RuleBase" id="RU362119"/>
    </source>
</evidence>
<keyword evidence="6" id="KW-1185">Reference proteome</keyword>
<dbReference type="PANTHER" id="PTHR11575">
    <property type="entry name" value="5'-NUCLEOTIDASE-RELATED"/>
    <property type="match status" value="1"/>
</dbReference>
<name>A0A433RQJ8_9BACL</name>
<keyword evidence="1 2" id="KW-0732">Signal</keyword>
<dbReference type="EMBL" id="JTFC01000041">
    <property type="protein sequence ID" value="RUS52986.1"/>
    <property type="molecule type" value="Genomic_DNA"/>
</dbReference>
<accession>A0A433RQJ8</accession>
<dbReference type="Gene3D" id="3.60.21.10">
    <property type="match status" value="1"/>
</dbReference>
<feature type="domain" description="5'-Nucleotidase C-terminal" evidence="4">
    <location>
        <begin position="484"/>
        <end position="637"/>
    </location>
</feature>
<evidence type="ECO:0000256" key="1">
    <source>
        <dbReference type="ARBA" id="ARBA00022729"/>
    </source>
</evidence>
<dbReference type="GO" id="GO:0016788">
    <property type="term" value="F:hydrolase activity, acting on ester bonds"/>
    <property type="evidence" value="ECO:0007669"/>
    <property type="project" value="InterPro"/>
</dbReference>
<proteinExistence type="inferred from homology"/>
<comment type="caution">
    <text evidence="5">The sequence shown here is derived from an EMBL/GenBank/DDBJ whole genome shotgun (WGS) entry which is preliminary data.</text>
</comment>
<dbReference type="Pfam" id="PF00149">
    <property type="entry name" value="Metallophos"/>
    <property type="match status" value="1"/>
</dbReference>
<feature type="chain" id="PRO_5039745252" evidence="2">
    <location>
        <begin position="24"/>
        <end position="679"/>
    </location>
</feature>
<keyword evidence="2" id="KW-0547">Nucleotide-binding</keyword>
<gene>
    <name evidence="5" type="ORF">QI30_15615</name>
</gene>
<dbReference type="InterPro" id="IPR006179">
    <property type="entry name" value="5_nucleotidase/apyrase"/>
</dbReference>
<dbReference type="RefSeq" id="WP_126991532.1">
    <property type="nucleotide sequence ID" value="NZ_JTFC01000041.1"/>
</dbReference>
<dbReference type="PANTHER" id="PTHR11575:SF24">
    <property type="entry name" value="5'-NUCLEOTIDASE"/>
    <property type="match status" value="1"/>
</dbReference>
<dbReference type="GO" id="GO:0000166">
    <property type="term" value="F:nucleotide binding"/>
    <property type="evidence" value="ECO:0007669"/>
    <property type="project" value="UniProtKB-KW"/>
</dbReference>
<dbReference type="InterPro" id="IPR006146">
    <property type="entry name" value="5'-Nucleotdase_CS"/>
</dbReference>
<dbReference type="PROSITE" id="PS00785">
    <property type="entry name" value="5_NUCLEOTIDASE_1"/>
    <property type="match status" value="1"/>
</dbReference>
<evidence type="ECO:0000259" key="3">
    <source>
        <dbReference type="Pfam" id="PF00149"/>
    </source>
</evidence>
<dbReference type="InterPro" id="IPR029052">
    <property type="entry name" value="Metallo-depent_PP-like"/>
</dbReference>
<dbReference type="InterPro" id="IPR008334">
    <property type="entry name" value="5'-Nucleotdase_C"/>
</dbReference>
<organism evidence="5 6">
    <name type="scientific">Candidatus Kurthia intestinigallinarum</name>
    <dbReference type="NCBI Taxonomy" id="1562256"/>
    <lineage>
        <taxon>Bacteria</taxon>
        <taxon>Bacillati</taxon>
        <taxon>Bacillota</taxon>
        <taxon>Bacilli</taxon>
        <taxon>Bacillales</taxon>
        <taxon>Caryophanaceae</taxon>
        <taxon>Kurthia</taxon>
    </lineage>
</organism>
<dbReference type="PRINTS" id="PR01607">
    <property type="entry name" value="APYRASEFAMLY"/>
</dbReference>
<dbReference type="InterPro" id="IPR004843">
    <property type="entry name" value="Calcineurin-like_PHP"/>
</dbReference>
<dbReference type="GO" id="GO:0009166">
    <property type="term" value="P:nucleotide catabolic process"/>
    <property type="evidence" value="ECO:0007669"/>
    <property type="project" value="InterPro"/>
</dbReference>
<dbReference type="Gene3D" id="3.90.780.10">
    <property type="entry name" value="5'-Nucleotidase, C-terminal domain"/>
    <property type="match status" value="1"/>
</dbReference>
<dbReference type="Pfam" id="PF02872">
    <property type="entry name" value="5_nucleotid_C"/>
    <property type="match status" value="1"/>
</dbReference>
<dbReference type="OrthoDB" id="9801679at2"/>
<sequence>MKKKQLTAIALSTAMFTSAIAMAPGVTNAKTTYKIVNGKLVDVKTKKVVKGYKTYNGKLYKDGKLFKGIYKNTYYNKGKKASYWYNDVYYHQGKPYTGYSGQQKLRFKDGLPLTGEYNKILFEDGKRFNGWKDSKYYLKGHLANGNVTINGKTYKFKDGVKQDFSLTIMHTNDTHAHLDSVAKRVTAINEIRKDNPSNVLLDAGDVFSGTLYFNEFKGQADLEFMNMMGYDAATFGNHEFDLGSSAEGHQALVDFIKDANFPFVSANVDFSKDDKFKGLFSDLVSSNPEKGQIYTGIIKEVDGQKVGIFGLTTAETKDISSPGSIEFNNYIAEAQKAVKAFKGQNVDKIIALTHIGYDDSPVYDNDQILAKTVKGIDVIVGGHTHTKLDQVVTVDTDNDNNEKAPTVIVQTGQYGENLGNLSVTFDKKGEVTASEQHLVNVAEKAENPAAAEKLKQYKDRIAEISNEETGVVAEEELTNPRASATSTESVRANETALGDYITDGMLAKAKTLNNKVVLALQNGGGIRSSINAGPITVGEVIAVLPFGNTLATVDISGADLRAALEHGVKDSPKESGGFLHIAGGKYTFDSSKPVGSRIVSFQIKQGDDYVDVKDDQTYTIATNAFTAKGGDGFATFEKAYADGRVQDLGLSDWENFEEQLKSLKTVNNKTEGRIIDVAK</sequence>
<protein>
    <submittedName>
        <fullName evidence="5">2', 3'-cyclic nucleotide 2'-phosphodiesterase</fullName>
    </submittedName>
</protein>
<dbReference type="InterPro" id="IPR036907">
    <property type="entry name" value="5'-Nucleotdase_C_sf"/>
</dbReference>
<dbReference type="AlphaFoldDB" id="A0A433RQJ8"/>
<dbReference type="GO" id="GO:0046872">
    <property type="term" value="F:metal ion binding"/>
    <property type="evidence" value="ECO:0007669"/>
    <property type="project" value="InterPro"/>
</dbReference>
<keyword evidence="2" id="KW-0378">Hydrolase</keyword>
<dbReference type="Proteomes" id="UP000288623">
    <property type="component" value="Unassembled WGS sequence"/>
</dbReference>
<dbReference type="SUPFAM" id="SSF56300">
    <property type="entry name" value="Metallo-dependent phosphatases"/>
    <property type="match status" value="1"/>
</dbReference>